<feature type="compositionally biased region" description="Low complexity" evidence="10">
    <location>
        <begin position="214"/>
        <end position="226"/>
    </location>
</feature>
<evidence type="ECO:0000313" key="12">
    <source>
        <dbReference type="Proteomes" id="UP000007060"/>
    </source>
</evidence>
<evidence type="ECO:0000256" key="7">
    <source>
        <dbReference type="ARBA" id="ARBA00023010"/>
    </source>
</evidence>
<evidence type="ECO:0000256" key="4">
    <source>
        <dbReference type="ARBA" id="ARBA00022448"/>
    </source>
</evidence>
<dbReference type="GO" id="GO:0017056">
    <property type="term" value="F:structural constituent of nuclear pore"/>
    <property type="evidence" value="ECO:0007669"/>
    <property type="project" value="InterPro"/>
</dbReference>
<dbReference type="HOGENOM" id="CLU_039862_0_0_1"/>
<evidence type="ECO:0000256" key="8">
    <source>
        <dbReference type="ARBA" id="ARBA00023132"/>
    </source>
</evidence>
<dbReference type="GO" id="GO:0051028">
    <property type="term" value="P:mRNA transport"/>
    <property type="evidence" value="ECO:0007669"/>
    <property type="project" value="UniProtKB-KW"/>
</dbReference>
<dbReference type="InterPro" id="IPR025574">
    <property type="entry name" value="Nucleoporin_FG_rpt"/>
</dbReference>
<evidence type="ECO:0000256" key="10">
    <source>
        <dbReference type="SAM" id="MobiDB-lite"/>
    </source>
</evidence>
<organism evidence="11 12">
    <name type="scientific">Saccharomyces cerevisiae (strain YJM789)</name>
    <name type="common">Baker's yeast</name>
    <dbReference type="NCBI Taxonomy" id="307796"/>
    <lineage>
        <taxon>Eukaryota</taxon>
        <taxon>Fungi</taxon>
        <taxon>Dikarya</taxon>
        <taxon>Ascomycota</taxon>
        <taxon>Saccharomycotina</taxon>
        <taxon>Saccharomycetes</taxon>
        <taxon>Saccharomycetales</taxon>
        <taxon>Saccharomycetaceae</taxon>
        <taxon>Saccharomyces</taxon>
    </lineage>
</organism>
<dbReference type="InterPro" id="IPR024882">
    <property type="entry name" value="NUP58/p45/49"/>
</dbReference>
<keyword evidence="5" id="KW-0509">mRNA transport</keyword>
<evidence type="ECO:0000313" key="11">
    <source>
        <dbReference type="EMBL" id="EDN61952.1"/>
    </source>
</evidence>
<keyword evidence="4" id="KW-0813">Transport</keyword>
<feature type="compositionally biased region" description="Polar residues" evidence="10">
    <location>
        <begin position="160"/>
        <end position="175"/>
    </location>
</feature>
<evidence type="ECO:0000256" key="2">
    <source>
        <dbReference type="ARBA" id="ARBA00004567"/>
    </source>
</evidence>
<dbReference type="OrthoDB" id="2538017at2759"/>
<keyword evidence="7" id="KW-0811">Translocation</keyword>
<dbReference type="Pfam" id="PF13634">
    <property type="entry name" value="Nucleoporin_FG"/>
    <property type="match status" value="2"/>
</dbReference>
<evidence type="ECO:0000256" key="1">
    <source>
        <dbReference type="ARBA" id="ARBA00004335"/>
    </source>
</evidence>
<dbReference type="GO" id="GO:0031965">
    <property type="term" value="C:nuclear membrane"/>
    <property type="evidence" value="ECO:0007669"/>
    <property type="project" value="UniProtKB-SubCell"/>
</dbReference>
<sequence length="472" mass="48983">MFGLNKASSTPAGGLFGQASGASTGNANTGFSFGGTQTGQNTGPSTGGLFGAKPAGSTGGLGASFGQQQQQSQTNAFGGSATTGGGLFGNKPNNTANTGGGLSGANSNSNSGGLFGSNNAQTSGGLFGNNNTNNINNSSSGMNNASTGLFGSKPAGGTSLFGNTSTSSAPAQNQGMFGAKPAGTSLFGNNAGNTTTGGGLFGSKPTGATSLFGSSNNNNNNNNSNNIMSASGGLFGNQQQQLQQQPQMQCALQNLSQLPITPMTRISELPPQIRQEIEQLDQYIQKQVQISHHLKADTIDHDELIDSIPRDVAYLLKSESATSQYLKQDLKKISSFKSLIDEDLLDTQTFSVLLQQLLTPGSKISSNDLDKFFQKKIHLYEKKLEDYCRILSDIETAVNGIDTDLFGAPNNPNSTAITADLGSSEAENLLQLKTGLAAIVSTVIEEFTLFMDIAERIAVLHQKTKTLASLSI</sequence>
<feature type="region of interest" description="Disordered" evidence="10">
    <location>
        <begin position="211"/>
        <end position="230"/>
    </location>
</feature>
<evidence type="ECO:0000256" key="9">
    <source>
        <dbReference type="ARBA" id="ARBA00023242"/>
    </source>
</evidence>
<evidence type="ECO:0000256" key="5">
    <source>
        <dbReference type="ARBA" id="ARBA00022816"/>
    </source>
</evidence>
<comment type="subcellular location">
    <subcellularLocation>
        <location evidence="1">Nucleus membrane</location>
        <topology evidence="1">Peripheral membrane protein</topology>
        <orientation evidence="1">Cytoplasmic side</orientation>
    </subcellularLocation>
    <subcellularLocation>
        <location evidence="3">Nucleus membrane</location>
        <topology evidence="3">Peripheral membrane protein</topology>
        <orientation evidence="3">Nucleoplasmic side</orientation>
    </subcellularLocation>
    <subcellularLocation>
        <location evidence="2">Nucleus</location>
        <location evidence="2">Nuclear pore complex</location>
    </subcellularLocation>
</comment>
<feature type="region of interest" description="Disordered" evidence="10">
    <location>
        <begin position="157"/>
        <end position="182"/>
    </location>
</feature>
<keyword evidence="8" id="KW-0906">Nuclear pore complex</keyword>
<dbReference type="PANTHER" id="PTHR13437">
    <property type="entry name" value="NUCLEOPORIN P58/P45 NUCLEOPORIN-LIKE PROTEIN 1"/>
    <property type="match status" value="1"/>
</dbReference>
<protein>
    <submittedName>
        <fullName evidence="11">Nuclear pore complex subunit</fullName>
    </submittedName>
</protein>
<accession>A6ZU14</accession>
<name>A6ZU14_YEAS7</name>
<dbReference type="Proteomes" id="UP000007060">
    <property type="component" value="Unassembled WGS sequence"/>
</dbReference>
<comment type="caution">
    <text evidence="11">The sequence shown here is derived from an EMBL/GenBank/DDBJ whole genome shotgun (WGS) entry which is preliminary data.</text>
</comment>
<keyword evidence="9" id="KW-0539">Nucleus</keyword>
<proteinExistence type="predicted"/>
<feature type="compositionally biased region" description="Low complexity" evidence="10">
    <location>
        <begin position="64"/>
        <end position="80"/>
    </location>
</feature>
<dbReference type="GO" id="GO:0008139">
    <property type="term" value="F:nuclear localization sequence binding"/>
    <property type="evidence" value="ECO:0007669"/>
    <property type="project" value="InterPro"/>
</dbReference>
<reference evidence="11 12" key="1">
    <citation type="journal article" date="2007" name="Proc. Natl. Acad. Sci. U.S.A.">
        <title>Genome sequencing and comparative analysis of Saccharomyces cerevisiae strain YJM789.</title>
        <authorList>
            <person name="Wei W."/>
            <person name="McCusker J.H."/>
            <person name="Hyman R.W."/>
            <person name="Jones T."/>
            <person name="Ning Y."/>
            <person name="Cao Z."/>
            <person name="Gu Z."/>
            <person name="Bruno D."/>
            <person name="Miranda M."/>
            <person name="Nguyen M."/>
            <person name="Wilhelmy J."/>
            <person name="Komp C."/>
            <person name="Tamse R."/>
            <person name="Wang X."/>
            <person name="Jia P."/>
            <person name="Luedi P."/>
            <person name="Oefner P.J."/>
            <person name="David L."/>
            <person name="Dietrich F.S."/>
            <person name="Li Y."/>
            <person name="Davis R.W."/>
            <person name="Steinmetz L.M."/>
        </authorList>
    </citation>
    <scope>NUCLEOTIDE SEQUENCE [LARGE SCALE GENOMIC DNA]</scope>
    <source>
        <strain evidence="11 12">YJM789</strain>
    </source>
</reference>
<dbReference type="AlphaFoldDB" id="A6ZU14"/>
<dbReference type="EMBL" id="AAFW02000099">
    <property type="protein sequence ID" value="EDN61952.1"/>
    <property type="molecule type" value="Genomic_DNA"/>
</dbReference>
<dbReference type="PANTHER" id="PTHR13437:SF2">
    <property type="entry name" value="NUCLEOPORIN P58_P45"/>
    <property type="match status" value="1"/>
</dbReference>
<evidence type="ECO:0000256" key="3">
    <source>
        <dbReference type="ARBA" id="ARBA00004620"/>
    </source>
</evidence>
<feature type="region of interest" description="Disordered" evidence="10">
    <location>
        <begin position="28"/>
        <end position="105"/>
    </location>
</feature>
<dbReference type="GO" id="GO:0044613">
    <property type="term" value="C:nuclear pore central transport channel"/>
    <property type="evidence" value="ECO:0007669"/>
    <property type="project" value="UniProtKB-ARBA"/>
</dbReference>
<gene>
    <name evidence="11" type="primary">NUP49</name>
    <name evidence="11" type="ORF">SCY_1897</name>
</gene>
<evidence type="ECO:0000256" key="6">
    <source>
        <dbReference type="ARBA" id="ARBA00022927"/>
    </source>
</evidence>
<dbReference type="GO" id="GO:0006606">
    <property type="term" value="P:protein import into nucleus"/>
    <property type="evidence" value="ECO:0007669"/>
    <property type="project" value="UniProtKB-ARBA"/>
</dbReference>
<keyword evidence="6" id="KW-0653">Protein transport</keyword>